<dbReference type="GO" id="GO:0016740">
    <property type="term" value="F:transferase activity"/>
    <property type="evidence" value="ECO:0007669"/>
    <property type="project" value="UniProtKB-KW"/>
</dbReference>
<accession>A0A5D6VY86</accession>
<dbReference type="Gene3D" id="3.40.50.2000">
    <property type="entry name" value="Glycogen Phosphorylase B"/>
    <property type="match status" value="1"/>
</dbReference>
<keyword evidence="1" id="KW-1133">Transmembrane helix</keyword>
<protein>
    <submittedName>
        <fullName evidence="3">Glycosyltransferase family 4 protein</fullName>
    </submittedName>
</protein>
<dbReference type="InterPro" id="IPR028098">
    <property type="entry name" value="Glyco_trans_4-like_N"/>
</dbReference>
<organism evidence="3 4">
    <name type="scientific">Selenomonas ruminis</name>
    <dbReference type="NCBI Taxonomy" id="2593411"/>
    <lineage>
        <taxon>Bacteria</taxon>
        <taxon>Bacillati</taxon>
        <taxon>Bacillota</taxon>
        <taxon>Negativicutes</taxon>
        <taxon>Selenomonadales</taxon>
        <taxon>Selenomonadaceae</taxon>
        <taxon>Selenomonas</taxon>
    </lineage>
</organism>
<proteinExistence type="predicted"/>
<dbReference type="OrthoDB" id="9794575at2"/>
<evidence type="ECO:0000256" key="1">
    <source>
        <dbReference type="SAM" id="Phobius"/>
    </source>
</evidence>
<feature type="domain" description="Glycosyltransferase subfamily 4-like N-terminal" evidence="2">
    <location>
        <begin position="25"/>
        <end position="210"/>
    </location>
</feature>
<reference evidence="3 4" key="1">
    <citation type="submission" date="2019-08" db="EMBL/GenBank/DDBJ databases">
        <title>Selenomonas sp. mPRGC5 and Selenomonas sp. mPRGC8 isolated from ruminal fluid of dairy goat (Capra hircus).</title>
        <authorList>
            <person name="Poothong S."/>
            <person name="Nuengjamnong C."/>
            <person name="Tanasupawat S."/>
        </authorList>
    </citation>
    <scope>NUCLEOTIDE SEQUENCE [LARGE SCALE GENOMIC DNA]</scope>
    <source>
        <strain evidence="4">mPRGC5</strain>
    </source>
</reference>
<evidence type="ECO:0000259" key="2">
    <source>
        <dbReference type="Pfam" id="PF13439"/>
    </source>
</evidence>
<evidence type="ECO:0000313" key="4">
    <source>
        <dbReference type="Proteomes" id="UP000323646"/>
    </source>
</evidence>
<gene>
    <name evidence="3" type="ORF">FZ040_11565</name>
</gene>
<dbReference type="Proteomes" id="UP000323646">
    <property type="component" value="Unassembled WGS sequence"/>
</dbReference>
<keyword evidence="3" id="KW-0808">Transferase</keyword>
<dbReference type="SUPFAM" id="SSF53756">
    <property type="entry name" value="UDP-Glycosyltransferase/glycogen phosphorylase"/>
    <property type="match status" value="1"/>
</dbReference>
<keyword evidence="4" id="KW-1185">Reference proteome</keyword>
<evidence type="ECO:0000313" key="3">
    <source>
        <dbReference type="EMBL" id="TYZ20636.1"/>
    </source>
</evidence>
<comment type="caution">
    <text evidence="3">The sequence shown here is derived from an EMBL/GenBank/DDBJ whole genome shotgun (WGS) entry which is preliminary data.</text>
</comment>
<dbReference type="AlphaFoldDB" id="A0A5D6VY86"/>
<feature type="transmembrane region" description="Helical" evidence="1">
    <location>
        <begin position="88"/>
        <end position="107"/>
    </location>
</feature>
<keyword evidence="1" id="KW-0472">Membrane</keyword>
<dbReference type="EMBL" id="VTOY01000013">
    <property type="protein sequence ID" value="TYZ20636.1"/>
    <property type="molecule type" value="Genomic_DNA"/>
</dbReference>
<sequence length="376" mass="44293">MFMRKKILIASRWYAPIKNPRAFRAYELLMEFVRRGYDVIAFLPEDAEMQADARTVFVPHGKMAGSVMRAKKSNNKMKSRLLQRLRKMFLFLFGDGPNIIYYAYFLYKSIKTHLRNKNDYNVIISISYPFYVNVALACLKRYINPATVLIADCGDPFYANPSFKKAFYLKYLEKWVLNQFDYVTIPIEAARSNYLEYLPPEKIKVIPQGFKLMDIPASTYQKNKVPTFGYAGVFYESIRNPRYFFEYLLTLQQDFCFVVYAIADGFTARLLAEYKEKLGDKLDIREAVDREVLIPEMATWEFVINFDNDNSNQRPSKLIDYAMSKRPILSFNQASFKPDVFSSFLSGDYRERDHIDLSQYDIRTVVDKFEKIFYQK</sequence>
<keyword evidence="1" id="KW-0812">Transmembrane</keyword>
<dbReference type="Pfam" id="PF13439">
    <property type="entry name" value="Glyco_transf_4"/>
    <property type="match status" value="1"/>
</dbReference>
<name>A0A5D6VY86_9FIRM</name>